<keyword evidence="1" id="KW-0732">Signal</keyword>
<feature type="chain" id="PRO_5030106717" evidence="1">
    <location>
        <begin position="26"/>
        <end position="270"/>
    </location>
</feature>
<accession>A0A5B8YGM5</accession>
<organism evidence="2 3">
    <name type="scientific">Persicimonas caeni</name>
    <dbReference type="NCBI Taxonomy" id="2292766"/>
    <lineage>
        <taxon>Bacteria</taxon>
        <taxon>Deltaproteobacteria</taxon>
        <taxon>Bradymonadales</taxon>
        <taxon>Bradymonadaceae</taxon>
        <taxon>Persicimonas</taxon>
    </lineage>
</organism>
<dbReference type="EMBL" id="CP041186">
    <property type="protein sequence ID" value="QDG53518.1"/>
    <property type="molecule type" value="Genomic_DNA"/>
</dbReference>
<dbReference type="SUPFAM" id="SSF48452">
    <property type="entry name" value="TPR-like"/>
    <property type="match status" value="1"/>
</dbReference>
<evidence type="ECO:0000256" key="1">
    <source>
        <dbReference type="SAM" id="SignalP"/>
    </source>
</evidence>
<keyword evidence="3" id="KW-1185">Reference proteome</keyword>
<dbReference type="RefSeq" id="WP_141199972.1">
    <property type="nucleotide sequence ID" value="NZ_CP041186.1"/>
</dbReference>
<evidence type="ECO:0000313" key="3">
    <source>
        <dbReference type="Proteomes" id="UP000315995"/>
    </source>
</evidence>
<name>A0A4Y6PYX1_PERCE</name>
<protein>
    <submittedName>
        <fullName evidence="2">Tetratricopeptide repeat protein</fullName>
    </submittedName>
</protein>
<accession>A0A4Y6PYX1</accession>
<feature type="signal peptide" evidence="1">
    <location>
        <begin position="1"/>
        <end position="25"/>
    </location>
</feature>
<dbReference type="OrthoDB" id="5540427at2"/>
<reference evidence="2 3" key="1">
    <citation type="submission" date="2019-06" db="EMBL/GenBank/DDBJ databases">
        <title>Persicimonas caeni gen. nov., sp. nov., a predatory bacterium isolated from solar saltern.</title>
        <authorList>
            <person name="Wang S."/>
        </authorList>
    </citation>
    <scope>NUCLEOTIDE SEQUENCE [LARGE SCALE GENOMIC DNA]</scope>
    <source>
        <strain evidence="2 3">YN101</strain>
    </source>
</reference>
<dbReference type="InterPro" id="IPR011990">
    <property type="entry name" value="TPR-like_helical_dom_sf"/>
</dbReference>
<sequence>MKHLYRVSYLLAIVSTLLWSAPAFADQPIAEPSDRQFELNTRAVEAIEQGKYSLAINLLEDSLQEGALNITYLNLGRAYQLMGRCEQARAAFSRVEEVAAIAKPDPQFIASKKDDYLVKLDEACQSGRDSTTTVEKPAKSGAVRIIVQRQPANLKPWAWTATATGGAALLAAGGLHLWARSIRSDLEAADRNGFNQVEGVSQADAFERQDRANTLDTAAVATAITGAVITSVGIYLFTADAASTPDTASDTDLALGASADRVEFTFTTRF</sequence>
<evidence type="ECO:0000313" key="2">
    <source>
        <dbReference type="EMBL" id="QDG53518.1"/>
    </source>
</evidence>
<dbReference type="Gene3D" id="1.25.40.10">
    <property type="entry name" value="Tetratricopeptide repeat domain"/>
    <property type="match status" value="1"/>
</dbReference>
<gene>
    <name evidence="2" type="ORF">FIV42_23065</name>
</gene>
<dbReference type="Proteomes" id="UP000315995">
    <property type="component" value="Chromosome"/>
</dbReference>
<proteinExistence type="predicted"/>
<dbReference type="AlphaFoldDB" id="A0A4Y6PYX1"/>